<evidence type="ECO:0000256" key="2">
    <source>
        <dbReference type="SAM" id="MobiDB-lite"/>
    </source>
</evidence>
<comment type="caution">
    <text evidence="3">The sequence shown here is derived from an EMBL/GenBank/DDBJ whole genome shotgun (WGS) entry which is preliminary data.</text>
</comment>
<organism evidence="3 4">
    <name type="scientific">Brachyspira aalborgi</name>
    <dbReference type="NCBI Taxonomy" id="29522"/>
    <lineage>
        <taxon>Bacteria</taxon>
        <taxon>Pseudomonadati</taxon>
        <taxon>Spirochaetota</taxon>
        <taxon>Spirochaetia</taxon>
        <taxon>Brachyspirales</taxon>
        <taxon>Brachyspiraceae</taxon>
        <taxon>Brachyspira</taxon>
    </lineage>
</organism>
<name>A0ABY3K6L8_9SPIR</name>
<keyword evidence="4" id="KW-1185">Reference proteome</keyword>
<dbReference type="InterPro" id="IPR009636">
    <property type="entry name" value="SCAF"/>
</dbReference>
<dbReference type="EMBL" id="SAXZ01000014">
    <property type="protein sequence ID" value="TXJ31154.1"/>
    <property type="molecule type" value="Genomic_DNA"/>
</dbReference>
<reference evidence="3 4" key="1">
    <citation type="journal article" date="1992" name="Lakartidningen">
        <title>[Penicillin V and not amoxicillin is the first choice preparation in acute otitis].</title>
        <authorList>
            <person name="Kamme C."/>
            <person name="Lundgren K."/>
            <person name="Prellner K."/>
        </authorList>
    </citation>
    <scope>NUCLEOTIDE SEQUENCE [LARGE SCALE GENOMIC DNA]</scope>
    <source>
        <strain evidence="3 4">PC5099IV</strain>
    </source>
</reference>
<feature type="coiled-coil region" evidence="1">
    <location>
        <begin position="41"/>
        <end position="117"/>
    </location>
</feature>
<evidence type="ECO:0000313" key="4">
    <source>
        <dbReference type="Proteomes" id="UP000322659"/>
    </source>
</evidence>
<keyword evidence="1" id="KW-0175">Coiled coil</keyword>
<dbReference type="Pfam" id="PF06810">
    <property type="entry name" value="Phage_scaffold"/>
    <property type="match status" value="1"/>
</dbReference>
<evidence type="ECO:0000313" key="3">
    <source>
        <dbReference type="EMBL" id="TXJ31154.1"/>
    </source>
</evidence>
<proteinExistence type="predicted"/>
<dbReference type="RefSeq" id="WP_147748669.1">
    <property type="nucleotide sequence ID" value="NZ_SAXZ01000014.1"/>
</dbReference>
<feature type="compositionally biased region" description="Polar residues" evidence="2">
    <location>
        <begin position="183"/>
        <end position="195"/>
    </location>
</feature>
<evidence type="ECO:0000256" key="1">
    <source>
        <dbReference type="SAM" id="Coils"/>
    </source>
</evidence>
<feature type="region of interest" description="Disordered" evidence="2">
    <location>
        <begin position="178"/>
        <end position="204"/>
    </location>
</feature>
<accession>A0ABY3K6L8</accession>
<dbReference type="Proteomes" id="UP000322659">
    <property type="component" value="Unassembled WGS sequence"/>
</dbReference>
<protein>
    <recommendedName>
        <fullName evidence="5">Phage scaffold protein</fullName>
    </recommendedName>
</protein>
<evidence type="ECO:0008006" key="5">
    <source>
        <dbReference type="Google" id="ProtNLM"/>
    </source>
</evidence>
<gene>
    <name evidence="3" type="ORF">EPJ71_10495</name>
</gene>
<sequence length="229" mass="26098">MENTILNDLQGIFGDKPISFDDFKKGLETNKIKLGNLEGGNYIAKERFNKLEEEYKTLETKNKELMDMSEKHQKEIAKLNKESISKEEYDKRMEEIQAKHKGEIDTLKKGMEEAQRNSIISNFLDKYPIAPNCKEFVIGKLDKDIIRVDGDKVLGLEDQMKNLMENYSSLFIQSKPAGATPNAAGTSSANPSLPTFSDDPNERVQQLKELKEKDFTAYKKYMASKGLKV</sequence>